<comment type="caution">
    <text evidence="3">The sequence shown here is derived from an EMBL/GenBank/DDBJ whole genome shotgun (WGS) entry which is preliminary data.</text>
</comment>
<evidence type="ECO:0000313" key="3">
    <source>
        <dbReference type="EMBL" id="MCI4675731.1"/>
    </source>
</evidence>
<feature type="signal peptide" evidence="2">
    <location>
        <begin position="1"/>
        <end position="22"/>
    </location>
</feature>
<dbReference type="Proteomes" id="UP001139068">
    <property type="component" value="Unassembled WGS sequence"/>
</dbReference>
<dbReference type="RefSeq" id="WP_243072011.1">
    <property type="nucleotide sequence ID" value="NZ_JAIVFL010000001.1"/>
</dbReference>
<evidence type="ECO:0000256" key="1">
    <source>
        <dbReference type="SAM" id="MobiDB-lite"/>
    </source>
</evidence>
<evidence type="ECO:0000313" key="4">
    <source>
        <dbReference type="Proteomes" id="UP001139068"/>
    </source>
</evidence>
<gene>
    <name evidence="3" type="ORF">K9U37_12910</name>
</gene>
<sequence length="88" mass="9021">MKRLMISVLLVGALGAPAQAQADPFQACTPPQHMNNFGIPIAATPSLWVNPSDGCINYPPVASPGSNARTAGTPDYASPVASNTATRS</sequence>
<accession>A0ABS9YWW0</accession>
<feature type="chain" id="PRO_5045680292" evidence="2">
    <location>
        <begin position="23"/>
        <end position="88"/>
    </location>
</feature>
<dbReference type="EMBL" id="JAIVFL010000001">
    <property type="protein sequence ID" value="MCI4675731.1"/>
    <property type="molecule type" value="Genomic_DNA"/>
</dbReference>
<proteinExistence type="predicted"/>
<evidence type="ECO:0000256" key="2">
    <source>
        <dbReference type="SAM" id="SignalP"/>
    </source>
</evidence>
<reference evidence="3" key="1">
    <citation type="journal article" date="2022" name="ISME J.">
        <title>Identification of active gaseous-alkane degraders at natural gas seeps.</title>
        <authorList>
            <person name="Farhan Ul Haque M."/>
            <person name="Hernandez M."/>
            <person name="Crombie A.T."/>
            <person name="Murrell J.C."/>
        </authorList>
    </citation>
    <scope>NUCLEOTIDE SEQUENCE</scope>
    <source>
        <strain evidence="3">ANDR5</strain>
    </source>
</reference>
<organism evidence="3 4">
    <name type="scientific">Candidatus Mycolicibacterium alkanivorans</name>
    <dbReference type="NCBI Taxonomy" id="2954114"/>
    <lineage>
        <taxon>Bacteria</taxon>
        <taxon>Bacillati</taxon>
        <taxon>Actinomycetota</taxon>
        <taxon>Actinomycetes</taxon>
        <taxon>Mycobacteriales</taxon>
        <taxon>Mycobacteriaceae</taxon>
        <taxon>Mycolicibacterium</taxon>
    </lineage>
</organism>
<keyword evidence="4" id="KW-1185">Reference proteome</keyword>
<feature type="region of interest" description="Disordered" evidence="1">
    <location>
        <begin position="60"/>
        <end position="88"/>
    </location>
</feature>
<keyword evidence="2" id="KW-0732">Signal</keyword>
<protein>
    <submittedName>
        <fullName evidence="3">Uncharacterized protein</fullName>
    </submittedName>
</protein>
<name>A0ABS9YWW0_9MYCO</name>